<keyword evidence="1" id="KW-0479">Metal-binding</keyword>
<organism evidence="4 5">
    <name type="scientific">Rotaria socialis</name>
    <dbReference type="NCBI Taxonomy" id="392032"/>
    <lineage>
        <taxon>Eukaryota</taxon>
        <taxon>Metazoa</taxon>
        <taxon>Spiralia</taxon>
        <taxon>Gnathifera</taxon>
        <taxon>Rotifera</taxon>
        <taxon>Eurotatoria</taxon>
        <taxon>Bdelloidea</taxon>
        <taxon>Philodinida</taxon>
        <taxon>Philodinidae</taxon>
        <taxon>Rotaria</taxon>
    </lineage>
</organism>
<comment type="caution">
    <text evidence="4">The sequence shown here is derived from an EMBL/GenBank/DDBJ whole genome shotgun (WGS) entry which is preliminary data.</text>
</comment>
<dbReference type="InterPro" id="IPR013087">
    <property type="entry name" value="Znf_C2H2_type"/>
</dbReference>
<evidence type="ECO:0000256" key="2">
    <source>
        <dbReference type="SAM" id="MobiDB-lite"/>
    </source>
</evidence>
<gene>
    <name evidence="4" type="ORF">KIK155_LOCUS30744</name>
</gene>
<sequence length="391" mass="45933">MSKMHKDEDDDESNTDDDDNNDDDHERAFEQVLQSARRIDQTRYENINKRKLSTDNENSNKKPRLTTNENDVYSSRTKSSTSNRHQCSECSKSFINRTSLVRHRHRQHEQHHQVKSGKTTLRPGSTTQNPLGQGRHATDTSSFSCCSIKFVLSTEFLQEQYQHFFMQKSLYTVDKLIERFPLYSAVYDQEQQIDYNENNLLYNNTILNTHEFCLTFYQIYNKIKSTMTFSESVKQLNDYLTRGIIIAAGSLTRIYLHRKHARSWLIYSIRFRQHDNNNNLETLLTSAFVDSTPAMTTVDIDTTQDKRQIKCLNLLNSENILHKNGQLLSDQFEYDSDNDLERILFKTNYDYQQTTLYCFPTYDCLAKFGVSFPSSLMNQQRGIDRMPFPSY</sequence>
<protein>
    <recommendedName>
        <fullName evidence="3">C2H2-type domain-containing protein</fullName>
    </recommendedName>
</protein>
<dbReference type="GO" id="GO:0008270">
    <property type="term" value="F:zinc ion binding"/>
    <property type="evidence" value="ECO:0007669"/>
    <property type="project" value="UniProtKB-KW"/>
</dbReference>
<dbReference type="PROSITE" id="PS00028">
    <property type="entry name" value="ZINC_FINGER_C2H2_1"/>
    <property type="match status" value="1"/>
</dbReference>
<feature type="compositionally biased region" description="Polar residues" evidence="2">
    <location>
        <begin position="65"/>
        <end position="84"/>
    </location>
</feature>
<evidence type="ECO:0000313" key="5">
    <source>
        <dbReference type="Proteomes" id="UP000663865"/>
    </source>
</evidence>
<keyword evidence="1" id="KW-0862">Zinc</keyword>
<dbReference type="EMBL" id="CAJNYV010005643">
    <property type="protein sequence ID" value="CAF3769621.1"/>
    <property type="molecule type" value="Genomic_DNA"/>
</dbReference>
<feature type="region of interest" description="Disordered" evidence="2">
    <location>
        <begin position="1"/>
        <end position="84"/>
    </location>
</feature>
<feature type="compositionally biased region" description="Polar residues" evidence="2">
    <location>
        <begin position="116"/>
        <end position="131"/>
    </location>
</feature>
<feature type="domain" description="C2H2-type" evidence="3">
    <location>
        <begin position="85"/>
        <end position="113"/>
    </location>
</feature>
<proteinExistence type="predicted"/>
<dbReference type="PROSITE" id="PS50157">
    <property type="entry name" value="ZINC_FINGER_C2H2_2"/>
    <property type="match status" value="1"/>
</dbReference>
<feature type="compositionally biased region" description="Basic residues" evidence="2">
    <location>
        <begin position="104"/>
        <end position="115"/>
    </location>
</feature>
<feature type="compositionally biased region" description="Acidic residues" evidence="2">
    <location>
        <begin position="8"/>
        <end position="23"/>
    </location>
</feature>
<evidence type="ECO:0000313" key="4">
    <source>
        <dbReference type="EMBL" id="CAF3769621.1"/>
    </source>
</evidence>
<evidence type="ECO:0000256" key="1">
    <source>
        <dbReference type="PROSITE-ProRule" id="PRU00042"/>
    </source>
</evidence>
<name>A0A818ZHK8_9BILA</name>
<reference evidence="4" key="1">
    <citation type="submission" date="2021-02" db="EMBL/GenBank/DDBJ databases">
        <authorList>
            <person name="Nowell W R."/>
        </authorList>
    </citation>
    <scope>NUCLEOTIDE SEQUENCE</scope>
</reference>
<feature type="region of interest" description="Disordered" evidence="2">
    <location>
        <begin position="104"/>
        <end position="140"/>
    </location>
</feature>
<evidence type="ECO:0000259" key="3">
    <source>
        <dbReference type="PROSITE" id="PS50157"/>
    </source>
</evidence>
<feature type="compositionally biased region" description="Basic and acidic residues" evidence="2">
    <location>
        <begin position="37"/>
        <end position="60"/>
    </location>
</feature>
<accession>A0A818ZHK8</accession>
<dbReference type="AlphaFoldDB" id="A0A818ZHK8"/>
<keyword evidence="1" id="KW-0863">Zinc-finger</keyword>
<dbReference type="Proteomes" id="UP000663865">
    <property type="component" value="Unassembled WGS sequence"/>
</dbReference>